<dbReference type="Gene3D" id="1.10.510.10">
    <property type="entry name" value="Transferase(Phosphotransferase) domain 1"/>
    <property type="match status" value="1"/>
</dbReference>
<proteinExistence type="predicted"/>
<comment type="catalytic activity">
    <reaction evidence="16">
        <text>L-threonyl-[protein] + ATP = O-phospho-L-threonyl-[protein] + ADP + H(+)</text>
        <dbReference type="Rhea" id="RHEA:46608"/>
        <dbReference type="Rhea" id="RHEA-COMP:11060"/>
        <dbReference type="Rhea" id="RHEA-COMP:11605"/>
        <dbReference type="ChEBI" id="CHEBI:15378"/>
        <dbReference type="ChEBI" id="CHEBI:30013"/>
        <dbReference type="ChEBI" id="CHEBI:30616"/>
        <dbReference type="ChEBI" id="CHEBI:61977"/>
        <dbReference type="ChEBI" id="CHEBI:456216"/>
        <dbReference type="EC" id="2.7.11.1"/>
    </reaction>
</comment>
<dbReference type="PROSITE" id="PS50011">
    <property type="entry name" value="PROTEIN_KINASE_DOM"/>
    <property type="match status" value="1"/>
</dbReference>
<dbReference type="Pfam" id="PF00023">
    <property type="entry name" value="Ank"/>
    <property type="match status" value="1"/>
</dbReference>
<feature type="domain" description="Roc" evidence="22">
    <location>
        <begin position="957"/>
        <end position="1168"/>
    </location>
</feature>
<dbReference type="GO" id="GO:0005524">
    <property type="term" value="F:ATP binding"/>
    <property type="evidence" value="ECO:0007669"/>
    <property type="project" value="UniProtKB-UniRule"/>
</dbReference>
<dbReference type="PANTHER" id="PTHR24198">
    <property type="entry name" value="ANKYRIN REPEAT AND PROTEIN KINASE DOMAIN-CONTAINING PROTEIN"/>
    <property type="match status" value="1"/>
</dbReference>
<dbReference type="PROSITE" id="PS51424">
    <property type="entry name" value="ROC"/>
    <property type="match status" value="1"/>
</dbReference>
<dbReference type="GO" id="GO:0004674">
    <property type="term" value="F:protein serine/threonine kinase activity"/>
    <property type="evidence" value="ECO:0007669"/>
    <property type="project" value="UniProtKB-KW"/>
</dbReference>
<evidence type="ECO:0000256" key="19">
    <source>
        <dbReference type="PROSITE-ProRule" id="PRU10141"/>
    </source>
</evidence>
<dbReference type="Gene3D" id="3.80.10.10">
    <property type="entry name" value="Ribonuclease Inhibitor"/>
    <property type="match status" value="3"/>
</dbReference>
<dbReference type="RefSeq" id="XP_022652145.1">
    <property type="nucleotide sequence ID" value="XM_022796410.1"/>
</dbReference>
<dbReference type="Pfam" id="PF00069">
    <property type="entry name" value="Pkinase"/>
    <property type="match status" value="1"/>
</dbReference>
<accession>A0A7M7JIG7</accession>
<dbReference type="SUPFAM" id="SSF52540">
    <property type="entry name" value="P-loop containing nucleoside triphosphate hydrolases"/>
    <property type="match status" value="1"/>
</dbReference>
<dbReference type="InterPro" id="IPR017441">
    <property type="entry name" value="Protein_kinase_ATP_BS"/>
</dbReference>
<dbReference type="GO" id="GO:0044218">
    <property type="term" value="C:other organism cell membrane"/>
    <property type="evidence" value="ECO:0007669"/>
    <property type="project" value="UniProtKB-KW"/>
</dbReference>
<keyword evidence="6" id="KW-0472">Membrane</keyword>
<dbReference type="InterPro" id="IPR020859">
    <property type="entry name" value="ROC"/>
</dbReference>
<dbReference type="InterPro" id="IPR003591">
    <property type="entry name" value="Leu-rich_rpt_typical-subtyp"/>
</dbReference>
<feature type="compositionally biased region" description="Polar residues" evidence="20">
    <location>
        <begin position="1364"/>
        <end position="1388"/>
    </location>
</feature>
<keyword evidence="12 19" id="KW-0067">ATP-binding</keyword>
<dbReference type="InterPro" id="IPR036770">
    <property type="entry name" value="Ankyrin_rpt-contain_sf"/>
</dbReference>
<feature type="repeat" description="ANK" evidence="18">
    <location>
        <begin position="189"/>
        <end position="215"/>
    </location>
</feature>
<dbReference type="CTD" id="42447"/>
<dbReference type="SMART" id="SM00369">
    <property type="entry name" value="LRR_TYP"/>
    <property type="match status" value="7"/>
</dbReference>
<dbReference type="SMART" id="SM00248">
    <property type="entry name" value="ANK"/>
    <property type="match status" value="9"/>
</dbReference>
<keyword evidence="13" id="KW-0800">Toxin</keyword>
<feature type="compositionally biased region" description="Polar residues" evidence="20">
    <location>
        <begin position="1628"/>
        <end position="1637"/>
    </location>
</feature>
<evidence type="ECO:0000256" key="2">
    <source>
        <dbReference type="ARBA" id="ARBA00004175"/>
    </source>
</evidence>
<feature type="region of interest" description="Disordered" evidence="20">
    <location>
        <begin position="1356"/>
        <end position="1398"/>
    </location>
</feature>
<evidence type="ECO:0000259" key="22">
    <source>
        <dbReference type="PROSITE" id="PS51424"/>
    </source>
</evidence>
<protein>
    <recommendedName>
        <fullName evidence="3">non-specific serine/threonine protein kinase</fullName>
        <ecNumber evidence="3">2.7.11.1</ecNumber>
    </recommendedName>
</protein>
<keyword evidence="15" id="KW-1053">Target membrane</keyword>
<dbReference type="GO" id="GO:0005525">
    <property type="term" value="F:GTP binding"/>
    <property type="evidence" value="ECO:0007669"/>
    <property type="project" value="UniProtKB-KW"/>
</dbReference>
<dbReference type="Gene3D" id="3.40.50.300">
    <property type="entry name" value="P-loop containing nucleotide triphosphate hydrolases"/>
    <property type="match status" value="1"/>
</dbReference>
<dbReference type="InterPro" id="IPR027417">
    <property type="entry name" value="P-loop_NTPase"/>
</dbReference>
<dbReference type="GO" id="GO:0005737">
    <property type="term" value="C:cytoplasm"/>
    <property type="evidence" value="ECO:0007669"/>
    <property type="project" value="UniProtKB-ARBA"/>
</dbReference>
<dbReference type="Pfam" id="PF08477">
    <property type="entry name" value="Roc"/>
    <property type="match status" value="1"/>
</dbReference>
<dbReference type="SUPFAM" id="SSF50998">
    <property type="entry name" value="Quinoprotein alcohol dehydrogenase-like"/>
    <property type="match status" value="1"/>
</dbReference>
<feature type="region of interest" description="Disordered" evidence="20">
    <location>
        <begin position="1613"/>
        <end position="1682"/>
    </location>
</feature>
<evidence type="ECO:0000256" key="3">
    <source>
        <dbReference type="ARBA" id="ARBA00012513"/>
    </source>
</evidence>
<dbReference type="Pfam" id="PF13855">
    <property type="entry name" value="LRR_8"/>
    <property type="match status" value="1"/>
</dbReference>
<keyword evidence="8" id="KW-0808">Transferase</keyword>
<dbReference type="PROSITE" id="PS00107">
    <property type="entry name" value="PROTEIN_KINASE_ATP"/>
    <property type="match status" value="1"/>
</dbReference>
<keyword evidence="24" id="KW-1185">Reference proteome</keyword>
<dbReference type="PROSITE" id="PS50088">
    <property type="entry name" value="ANK_REPEAT"/>
    <property type="match status" value="3"/>
</dbReference>
<evidence type="ECO:0000256" key="13">
    <source>
        <dbReference type="ARBA" id="ARBA00023028"/>
    </source>
</evidence>
<dbReference type="InterPro" id="IPR036388">
    <property type="entry name" value="WH-like_DNA-bd_sf"/>
</dbReference>
<dbReference type="Gene3D" id="1.10.10.10">
    <property type="entry name" value="Winged helix-like DNA-binding domain superfamily/Winged helix DNA-binding domain"/>
    <property type="match status" value="1"/>
</dbReference>
<dbReference type="InterPro" id="IPR002110">
    <property type="entry name" value="Ankyrin_rpt"/>
</dbReference>
<dbReference type="Gene3D" id="1.25.40.20">
    <property type="entry name" value="Ankyrin repeat-containing domain"/>
    <property type="match status" value="3"/>
</dbReference>
<dbReference type="EnsemblMetazoa" id="XM_022796409">
    <property type="protein sequence ID" value="XP_022652144"/>
    <property type="gene ID" value="LOC111246581"/>
</dbReference>
<evidence type="ECO:0000256" key="11">
    <source>
        <dbReference type="ARBA" id="ARBA00022777"/>
    </source>
</evidence>
<keyword evidence="11" id="KW-0418">Kinase</keyword>
<evidence type="ECO:0000256" key="5">
    <source>
        <dbReference type="ARBA" id="ARBA00022527"/>
    </source>
</evidence>
<evidence type="ECO:0000256" key="1">
    <source>
        <dbReference type="ARBA" id="ARBA00001946"/>
    </source>
</evidence>
<dbReference type="GeneID" id="111246581"/>
<evidence type="ECO:0000256" key="4">
    <source>
        <dbReference type="ARBA" id="ARBA00022483"/>
    </source>
</evidence>
<evidence type="ECO:0000313" key="24">
    <source>
        <dbReference type="Proteomes" id="UP000594260"/>
    </source>
</evidence>
<evidence type="ECO:0000256" key="14">
    <source>
        <dbReference type="ARBA" id="ARBA00023043"/>
    </source>
</evidence>
<dbReference type="GO" id="GO:0044231">
    <property type="term" value="C:host cell presynaptic membrane"/>
    <property type="evidence" value="ECO:0007669"/>
    <property type="project" value="UniProtKB-KW"/>
</dbReference>
<dbReference type="Proteomes" id="UP000594260">
    <property type="component" value="Unplaced"/>
</dbReference>
<evidence type="ECO:0000256" key="16">
    <source>
        <dbReference type="ARBA" id="ARBA00047899"/>
    </source>
</evidence>
<dbReference type="GO" id="GO:0006887">
    <property type="term" value="P:exocytosis"/>
    <property type="evidence" value="ECO:0007669"/>
    <property type="project" value="UniProtKB-KW"/>
</dbReference>
<comment type="catalytic activity">
    <reaction evidence="17">
        <text>L-seryl-[protein] + ATP = O-phospho-L-seryl-[protein] + ADP + H(+)</text>
        <dbReference type="Rhea" id="RHEA:17989"/>
        <dbReference type="Rhea" id="RHEA-COMP:9863"/>
        <dbReference type="Rhea" id="RHEA-COMP:11604"/>
        <dbReference type="ChEBI" id="CHEBI:15378"/>
        <dbReference type="ChEBI" id="CHEBI:29999"/>
        <dbReference type="ChEBI" id="CHEBI:30616"/>
        <dbReference type="ChEBI" id="CHEBI:83421"/>
        <dbReference type="ChEBI" id="CHEBI:456216"/>
        <dbReference type="EC" id="2.7.11.1"/>
    </reaction>
</comment>
<evidence type="ECO:0000256" key="15">
    <source>
        <dbReference type="ARBA" id="ARBA00023298"/>
    </source>
</evidence>
<dbReference type="PROSITE" id="PS51450">
    <property type="entry name" value="LRR"/>
    <property type="match status" value="1"/>
</dbReference>
<dbReference type="InParanoid" id="A0A7M7JIG7"/>
<dbReference type="EC" id="2.7.11.1" evidence="3"/>
<dbReference type="RefSeq" id="XP_022652144.1">
    <property type="nucleotide sequence ID" value="XM_022796409.1"/>
</dbReference>
<dbReference type="Pfam" id="PF16095">
    <property type="entry name" value="COR-A"/>
    <property type="match status" value="1"/>
</dbReference>
<sequence>MDETGGGGPDSLYPGKLLHQAALWANAELLEDLLHGDEIRELNTPDSSGRTALFDACTNADPACARILLQAGGNPNVAAGEKERGRTPLHLAAEASNLEVVQLLMQHGADINARDCDGFTPFDIAERAGHVGVMEALKKAGEQQQQQKMDSFAELWEACLQGDASKLRAILVSLGEGNAQSVVNITLDGGNTLLYKASEDGEVELVKALIEFGADGRLHPLTRHSPLYIAASRGKKDVVDILLEQFPDLAKQMTVERWLALHAAALNGHHSIVERLLNHQYPSSMKTPFRDSSGRWEFTMPFDVNAKDVADQSALYAACRQGDQRTVEVLLKCKVWAHRVVSDLSDTSVLEASPVRGGAGSGKLRSIMTRLTMESSDEEIPSDFQQLCPLRLNDLNRSDSGREETALHAAVRGKHHQICSTLLRAGADPNIVSKGDEERSPIEDACRLRDNQMMELLLRHGATDSDSGALRAAAIVNDDRAVAKLLSLKAHKDNENKINPRFIQVNKKALEALSDSAYTAALLIPNTPVMINWHRLGCHFSRINEQWLIDAGVILNMKLKLSPQSRVPALGAITRLDVSANELIELPECVFSVMPSLKVLTASQNKIAALPASFTTTHCNIEEIHLQDNRIEEIPTVFFRLLQLQLMDISNNKIQQVPSDMWHAPRLKDLNLSMNLLRDLPGASGYQQEPVMTFEEQGLQSKNAKKKDPCEPQMLKHHTRWRESLQLVESHPEESITNRALQSLNLSHNAFEWVPAVLACNAPQLARLSLAYNKLIYVGPLNCYPAQIRHLDLSCNQIGEWLIAPGSPHVEPCSVANKENSAAPGNKHRCIHRAHNRLESLRTLLLGNNRLTQVVIASVEKVDERLLFPNLSMLDMANNSVSSIPAQIAELQGTLSVLNLSGNSGIVHLPPELGLLNKLWNLNLRGCSLQEPLRTMIESRKYKTMDIVGYLKSILEDARPYARMKLMVVGTHGIGKTSLLEALRGEGSGKTKAPEHWAKRMGNKNMNLKNVKGVSLSTVGVDVGDWVFEKKPGRGPVLFRTWDFGGQREYYSTHQYFLSKRSLYLVVWSMLEGERGVRSLHQWLVNIQARAPNSPVIIVATHHDLVQEKYPSTYSEDLQQMVRDRFLQTVDADKRGLPRILDSIEVSCKTKHNIRRLAELIYDTAYDLRCTGSKERLLEQRIPASYLALEDIVHHLAVERRTKGKDPVLKSEEYVKIVGEEMKKRFNMAFRDKSELNQATMFLHESGVLLHYEDATLRDLYFIDPQWLCDMLAHVVTIREVNPFARQGIMRVEDLKIVFKASTCAPADPESYILSLLNKFEVALTWDGRNLLIPSLLPTEDQMRAGADIKVPARSRTWVPRGPKNNSSNDLSRAGSVTSVQSEPSQGTPLRRTPQPDAIQDIDREIRRVIVLSYLPSGFWPRLMTRILADDLIMEALRSYYVTPPDCPPLPPEVRRSAEWICWQSGLELHYAGVTILRISEVLSHLPTYPDYFDSKILVKCEQHWETIDVNTYTILDVKLPRYSIKLEVPLAVEVTEKQKLEESKLHETHILRPSDEAVTQLLSLAVERIDTLLEDWYPTLGTRFVHTSEGRFLVTRLVPCSQCVRQAHEVATWRPSTRHLQPPVNNPPHNYQSESGDSGVFGNGSSDSPRRHSAPVPFVEDGEPSAGEEDESRRCGGVDNGPSDRPTLHCFTVEECILAAHEHQAMISCEEHGTIMLADIAPDAVFIDMSGRYLINPDDIKRGKMLGRGAFGFVFRASMRTKLGYTDVALKMLQPVDPGFGARHSDSMAYKAASSKWVRDPLQYAAKAYYTARQELLVLQALTHPCIVPLIGVCPRPLALVLALAPRGALDAILREYRRCGVRVEAFALRTTALQVARALEYLHQQRIIYRDLKSENVLVWTFPTPTQLEGPVRVKLADYGISRAALPTGTKGFGGTEGFMAPEIVRHNGEEEYTERVDCFSFGMFLYELVALRPPFEGSDCVKDHILDGGRPMLSHREALSTPGYQLDLMTRSWAQLPADRPSASQLVSIVTAPEFGHFLDAVSLKHDTVSACAVDKSLWMARVDGKAQLLTSDGGTWAQLKVIPIEVDCQISSLCYDGLSNVWLGDNRSRIHVVEAHTYQRTRVLEVACDSAVAQISLHQISRKAERSKKGNEHVNVMLSAVVTEKRQVWWTCIRSCEIRSPYKKPACIGMKMAASDDVDDNDEESQGDECRLESSTYTGGQTNFTFDEIEKLGPVLNTKFVETSDPDVIDLWCGCEGGSVAVVRFRDLRPMQRWSLSHTVTGSDVAAIETAPGLPDVVWSYTRPGSLIHQWDCRTRQKSHKLDCSKLIPCSESIVSIGLEEDIRPSHCQVTAIAVQSHSSSPGDPLLYAGTAWGVVVVARARGLRPITAFRPFEQEVRVICPFTNGTMLATLGTGYRSLIQRYMCAEERHSMIDVNYVLLWNGVKWEDTTED</sequence>
<keyword evidence="13" id="KW-0528">Neurotoxin</keyword>
<evidence type="ECO:0000259" key="21">
    <source>
        <dbReference type="PROSITE" id="PS50011"/>
    </source>
</evidence>
<dbReference type="PROSITE" id="PS00108">
    <property type="entry name" value="PROTEIN_KINASE_ST"/>
    <property type="match status" value="1"/>
</dbReference>
<dbReference type="SUPFAM" id="SSF56112">
    <property type="entry name" value="Protein kinase-like (PK-like)"/>
    <property type="match status" value="1"/>
</dbReference>
<keyword evidence="9" id="KW-0677">Repeat</keyword>
<keyword evidence="5" id="KW-0723">Serine/threonine-protein kinase</keyword>
<reference evidence="23" key="1">
    <citation type="submission" date="2021-01" db="UniProtKB">
        <authorList>
            <consortium name="EnsemblMetazoa"/>
        </authorList>
    </citation>
    <scope>IDENTIFICATION</scope>
</reference>
<feature type="domain" description="Protein kinase" evidence="21">
    <location>
        <begin position="1741"/>
        <end position="2038"/>
    </location>
</feature>
<dbReference type="OMA" id="NSQDSWG"/>
<comment type="subcellular location">
    <subcellularLocation>
        <location evidence="2">Target cell membrane</location>
    </subcellularLocation>
</comment>
<evidence type="ECO:0000256" key="6">
    <source>
        <dbReference type="ARBA" id="ARBA00022537"/>
    </source>
</evidence>
<dbReference type="SMART" id="SM00220">
    <property type="entry name" value="S_TKc"/>
    <property type="match status" value="1"/>
</dbReference>
<evidence type="ECO:0000256" key="18">
    <source>
        <dbReference type="PROSITE-ProRule" id="PRU00023"/>
    </source>
</evidence>
<feature type="compositionally biased region" description="Acidic residues" evidence="20">
    <location>
        <begin position="1661"/>
        <end position="1671"/>
    </location>
</feature>
<evidence type="ECO:0000256" key="9">
    <source>
        <dbReference type="ARBA" id="ARBA00022737"/>
    </source>
</evidence>
<dbReference type="EnsemblMetazoa" id="XM_022796411">
    <property type="protein sequence ID" value="XP_022652146"/>
    <property type="gene ID" value="LOC111246581"/>
</dbReference>
<keyword evidence="6" id="KW-1052">Target cell membrane</keyword>
<keyword evidence="14 18" id="KW-0040">ANK repeat</keyword>
<keyword evidence="4" id="KW-0268">Exocytosis</keyword>
<dbReference type="InterPro" id="IPR001611">
    <property type="entry name" value="Leu-rich_rpt"/>
</dbReference>
<evidence type="ECO:0000256" key="20">
    <source>
        <dbReference type="SAM" id="MobiDB-lite"/>
    </source>
</evidence>
<feature type="binding site" evidence="19">
    <location>
        <position position="1772"/>
    </location>
    <ligand>
        <name>ATP</name>
        <dbReference type="ChEBI" id="CHEBI:30616"/>
    </ligand>
</feature>
<keyword evidence="10 19" id="KW-0547">Nucleotide-binding</keyword>
<dbReference type="Pfam" id="PF12796">
    <property type="entry name" value="Ank_2"/>
    <property type="match status" value="2"/>
</dbReference>
<keyword evidence="7" id="KW-0433">Leucine-rich repeat</keyword>
<dbReference type="FunCoup" id="A0A7M7JIG7">
    <property type="interactions" value="566"/>
</dbReference>
<dbReference type="SUPFAM" id="SSF52058">
    <property type="entry name" value="L domain-like"/>
    <property type="match status" value="1"/>
</dbReference>
<dbReference type="PRINTS" id="PR01415">
    <property type="entry name" value="ANKYRIN"/>
</dbReference>
<dbReference type="OrthoDB" id="6493060at2759"/>
<dbReference type="InterPro" id="IPR032171">
    <property type="entry name" value="COR-A"/>
</dbReference>
<dbReference type="PANTHER" id="PTHR24198:SF169">
    <property type="entry name" value="NON-SPECIFIC SERINE_THREONINE PROTEIN KINASE"/>
    <property type="match status" value="1"/>
</dbReference>
<feature type="repeat" description="ANK" evidence="18">
    <location>
        <begin position="84"/>
        <end position="116"/>
    </location>
</feature>
<evidence type="ECO:0000256" key="12">
    <source>
        <dbReference type="ARBA" id="ARBA00022840"/>
    </source>
</evidence>
<dbReference type="Gene3D" id="3.30.70.1390">
    <property type="entry name" value="ROC domain from the Parkinson's disease-associated leucine-rich repeat kinase 2"/>
    <property type="match status" value="1"/>
</dbReference>
<dbReference type="InterPro" id="IPR000719">
    <property type="entry name" value="Prot_kinase_dom"/>
</dbReference>
<comment type="cofactor">
    <cofactor evidence="1">
        <name>Mg(2+)</name>
        <dbReference type="ChEBI" id="CHEBI:18420"/>
    </cofactor>
</comment>
<dbReference type="KEGG" id="vde:111246581"/>
<dbReference type="InterPro" id="IPR011009">
    <property type="entry name" value="Kinase-like_dom_sf"/>
</dbReference>
<dbReference type="InterPro" id="IPR032675">
    <property type="entry name" value="LRR_dom_sf"/>
</dbReference>
<dbReference type="InterPro" id="IPR008271">
    <property type="entry name" value="Ser/Thr_kinase_AS"/>
</dbReference>
<evidence type="ECO:0000313" key="23">
    <source>
        <dbReference type="EnsemblMetazoa" id="XP_022652146"/>
    </source>
</evidence>
<evidence type="ECO:0000256" key="17">
    <source>
        <dbReference type="ARBA" id="ARBA00048679"/>
    </source>
</evidence>
<evidence type="ECO:0000256" key="7">
    <source>
        <dbReference type="ARBA" id="ARBA00022614"/>
    </source>
</evidence>
<dbReference type="SUPFAM" id="SSF48403">
    <property type="entry name" value="Ankyrin repeat"/>
    <property type="match status" value="2"/>
</dbReference>
<dbReference type="InterPro" id="IPR011047">
    <property type="entry name" value="Quinoprotein_ADH-like_sf"/>
</dbReference>
<feature type="repeat" description="ANK" evidence="18">
    <location>
        <begin position="402"/>
        <end position="434"/>
    </location>
</feature>
<dbReference type="PRINTS" id="PR00449">
    <property type="entry name" value="RASTRNSFRMNG"/>
</dbReference>
<dbReference type="PROSITE" id="PS50297">
    <property type="entry name" value="ANK_REP_REGION"/>
    <property type="match status" value="3"/>
</dbReference>
<dbReference type="RefSeq" id="XP_022652146.1">
    <property type="nucleotide sequence ID" value="XM_022796411.1"/>
</dbReference>
<dbReference type="EnsemblMetazoa" id="XM_022796410">
    <property type="protein sequence ID" value="XP_022652145"/>
    <property type="gene ID" value="LOC111246581"/>
</dbReference>
<evidence type="ECO:0000256" key="10">
    <source>
        <dbReference type="ARBA" id="ARBA00022741"/>
    </source>
</evidence>
<evidence type="ECO:0000256" key="8">
    <source>
        <dbReference type="ARBA" id="ARBA00022679"/>
    </source>
</evidence>
<name>A0A7M7JIG7_VARDE</name>
<dbReference type="FunFam" id="3.40.50.300:FF:001518">
    <property type="entry name" value="Leucine-rich repeat kinase, isoform C"/>
    <property type="match status" value="1"/>
</dbReference>
<organism evidence="23 24">
    <name type="scientific">Varroa destructor</name>
    <name type="common">Honeybee mite</name>
    <dbReference type="NCBI Taxonomy" id="109461"/>
    <lineage>
        <taxon>Eukaryota</taxon>
        <taxon>Metazoa</taxon>
        <taxon>Ecdysozoa</taxon>
        <taxon>Arthropoda</taxon>
        <taxon>Chelicerata</taxon>
        <taxon>Arachnida</taxon>
        <taxon>Acari</taxon>
        <taxon>Parasitiformes</taxon>
        <taxon>Mesostigmata</taxon>
        <taxon>Gamasina</taxon>
        <taxon>Dermanyssoidea</taxon>
        <taxon>Varroidae</taxon>
        <taxon>Varroa</taxon>
    </lineage>
</organism>
<keyword evidence="13" id="KW-0638">Presynaptic neurotoxin</keyword>
<dbReference type="GO" id="GO:0009966">
    <property type="term" value="P:regulation of signal transduction"/>
    <property type="evidence" value="ECO:0007669"/>
    <property type="project" value="UniProtKB-ARBA"/>
</dbReference>